<evidence type="ECO:0000256" key="1">
    <source>
        <dbReference type="SAM" id="Phobius"/>
    </source>
</evidence>
<comment type="caution">
    <text evidence="4">The sequence shown here is derived from an EMBL/GenBank/DDBJ whole genome shotgun (WGS) entry which is preliminary data.</text>
</comment>
<sequence>MWKIRIFLLLESVLFTLALFDVVANEASRTLLLMAILLLVIWNFLGRELSSILLISAVSLIFLVFVLNPFFIIGIMMLVVYMLVNFFSRYEKRNQYTHIIFDDHALVAQKEKNRWFGGQNHSQDRYGFEDINIVRLFGNDVVDLDQTVLVGRDNIVVIRKIFGKTKIILPIDVEISVSASSIYGRVQFLDLSFWDLRNESISIASPGYRDSHKRVKVVVNSLFGDVEVIRV</sequence>
<keyword evidence="1" id="KW-1133">Transmembrane helix</keyword>
<dbReference type="OrthoDB" id="2351415at2"/>
<dbReference type="Proteomes" id="UP000291525">
    <property type="component" value="Unassembled WGS sequence"/>
</dbReference>
<dbReference type="RefSeq" id="WP_130555386.1">
    <property type="nucleotide sequence ID" value="NZ_DAIMWG010000016.1"/>
</dbReference>
<protein>
    <submittedName>
        <fullName evidence="4">Uncharacterized protein</fullName>
    </submittedName>
</protein>
<feature type="domain" description="Cell wall-active antibiotics response LiaF-like C-terminal" evidence="2">
    <location>
        <begin position="115"/>
        <end position="228"/>
    </location>
</feature>
<organism evidence="4 5">
    <name type="scientific">Streptococcus parasuis</name>
    <dbReference type="NCBI Taxonomy" id="1501662"/>
    <lineage>
        <taxon>Bacteria</taxon>
        <taxon>Bacillati</taxon>
        <taxon>Bacillota</taxon>
        <taxon>Bacilli</taxon>
        <taxon>Lactobacillales</taxon>
        <taxon>Streptococcaceae</taxon>
        <taxon>Streptococcus</taxon>
    </lineage>
</organism>
<evidence type="ECO:0000313" key="4">
    <source>
        <dbReference type="EMBL" id="TAA09553.1"/>
    </source>
</evidence>
<feature type="transmembrane region" description="Helical" evidence="1">
    <location>
        <begin position="6"/>
        <end position="23"/>
    </location>
</feature>
<dbReference type="InterPro" id="IPR047793">
    <property type="entry name" value="LiaF_C"/>
</dbReference>
<dbReference type="AlphaFoldDB" id="A0A4Q8L0D3"/>
<dbReference type="InterPro" id="IPR016975">
    <property type="entry name" value="Cell_wall_LiaF"/>
</dbReference>
<keyword evidence="1" id="KW-0472">Membrane</keyword>
<accession>A0A4Q8L0D3</accession>
<keyword evidence="1" id="KW-0812">Transmembrane</keyword>
<evidence type="ECO:0000259" key="2">
    <source>
        <dbReference type="Pfam" id="PF09922"/>
    </source>
</evidence>
<dbReference type="Pfam" id="PF24661">
    <property type="entry name" value="DUF7649"/>
    <property type="match status" value="1"/>
</dbReference>
<feature type="transmembrane region" description="Helical" evidence="1">
    <location>
        <begin position="52"/>
        <end position="84"/>
    </location>
</feature>
<proteinExistence type="predicted"/>
<evidence type="ECO:0000259" key="3">
    <source>
        <dbReference type="Pfam" id="PF24661"/>
    </source>
</evidence>
<dbReference type="InterPro" id="IPR024425">
    <property type="entry name" value="LiaF-like_C"/>
</dbReference>
<gene>
    <name evidence="4" type="ORF">EXW74_07700</name>
</gene>
<dbReference type="PIRSF" id="PIRSF031509">
    <property type="entry name" value="Cell_wall_LiaF/YvqF"/>
    <property type="match status" value="1"/>
</dbReference>
<evidence type="ECO:0000313" key="5">
    <source>
        <dbReference type="Proteomes" id="UP000291525"/>
    </source>
</evidence>
<dbReference type="GO" id="GO:0016020">
    <property type="term" value="C:membrane"/>
    <property type="evidence" value="ECO:0007669"/>
    <property type="project" value="InterPro"/>
</dbReference>
<name>A0A4Q8L0D3_9STRE</name>
<reference evidence="4 5" key="1">
    <citation type="submission" date="2019-02" db="EMBL/GenBank/DDBJ databases">
        <title>First genome of the species Streptococcus parasuis.</title>
        <authorList>
            <person name="Stevens M.J.A."/>
            <person name="Stephan R."/>
        </authorList>
    </citation>
    <scope>NUCLEOTIDE SEQUENCE [LARGE SCALE GENOMIC DNA]</scope>
    <source>
        <strain evidence="4 5">4253</strain>
    </source>
</reference>
<dbReference type="EMBL" id="SHGT01000048">
    <property type="protein sequence ID" value="TAA09553.1"/>
    <property type="molecule type" value="Genomic_DNA"/>
</dbReference>
<dbReference type="Pfam" id="PF09922">
    <property type="entry name" value="LiaF-like_C"/>
    <property type="match status" value="1"/>
</dbReference>
<dbReference type="NCBIfam" id="NF040535">
    <property type="entry name" value="LiaF_C_term"/>
    <property type="match status" value="1"/>
</dbReference>
<feature type="transmembrane region" description="Helical" evidence="1">
    <location>
        <begin position="30"/>
        <end position="46"/>
    </location>
</feature>
<dbReference type="InterPro" id="IPR056066">
    <property type="entry name" value="DUF7649"/>
</dbReference>
<feature type="domain" description="DUF7649" evidence="3">
    <location>
        <begin position="1"/>
        <end position="85"/>
    </location>
</feature>